<gene>
    <name evidence="1" type="ORF">WKV53_03460</name>
</gene>
<proteinExistence type="predicted"/>
<dbReference type="Proteomes" id="UP001371305">
    <property type="component" value="Unassembled WGS sequence"/>
</dbReference>
<name>A0ABU9AQ91_9BACT</name>
<organism evidence="1 2">
    <name type="scientific">Luteolibacter soli</name>
    <dbReference type="NCBI Taxonomy" id="3135280"/>
    <lineage>
        <taxon>Bacteria</taxon>
        <taxon>Pseudomonadati</taxon>
        <taxon>Verrucomicrobiota</taxon>
        <taxon>Verrucomicrobiia</taxon>
        <taxon>Verrucomicrobiales</taxon>
        <taxon>Verrucomicrobiaceae</taxon>
        <taxon>Luteolibacter</taxon>
    </lineage>
</organism>
<comment type="caution">
    <text evidence="1">The sequence shown here is derived from an EMBL/GenBank/DDBJ whole genome shotgun (WGS) entry which is preliminary data.</text>
</comment>
<evidence type="ECO:0000313" key="2">
    <source>
        <dbReference type="Proteomes" id="UP001371305"/>
    </source>
</evidence>
<dbReference type="EMBL" id="JBBUKT010000001">
    <property type="protein sequence ID" value="MEK7949535.1"/>
    <property type="molecule type" value="Genomic_DNA"/>
</dbReference>
<reference evidence="1 2" key="1">
    <citation type="submission" date="2024-04" db="EMBL/GenBank/DDBJ databases">
        <title>Luteolibacter sp. isolated from soil.</title>
        <authorList>
            <person name="An J."/>
        </authorList>
    </citation>
    <scope>NUCLEOTIDE SEQUENCE [LARGE SCALE GENOMIC DNA]</scope>
    <source>
        <strain evidence="1 2">Y139</strain>
    </source>
</reference>
<protein>
    <submittedName>
        <fullName evidence="1">Uncharacterized protein</fullName>
    </submittedName>
</protein>
<keyword evidence="2" id="KW-1185">Reference proteome</keyword>
<accession>A0ABU9AQ91</accession>
<sequence length="137" mass="15467">MILKYLTIFSFIAALPAAPVGRETLPWQALDDTELMRFAKQLGDRFDPEEIFGTPAMSRTDGVRVRLYPKGTDELLVVETVPGNKESPQLEHFRAIRLKRAFEGKIAGMEAGTIQTIWEISMNPKPAPENLLQRLLK</sequence>
<evidence type="ECO:0000313" key="1">
    <source>
        <dbReference type="EMBL" id="MEK7949535.1"/>
    </source>
</evidence>
<dbReference type="RefSeq" id="WP_341402953.1">
    <property type="nucleotide sequence ID" value="NZ_JBBUKT010000001.1"/>
</dbReference>